<name>A0AAW0JYX7_QUESU</name>
<proteinExistence type="predicted"/>
<protein>
    <submittedName>
        <fullName evidence="2">Rhomboid-like protein 2</fullName>
    </submittedName>
</protein>
<keyword evidence="1" id="KW-1133">Transmembrane helix</keyword>
<organism evidence="2 3">
    <name type="scientific">Quercus suber</name>
    <name type="common">Cork oak</name>
    <dbReference type="NCBI Taxonomy" id="58331"/>
    <lineage>
        <taxon>Eukaryota</taxon>
        <taxon>Viridiplantae</taxon>
        <taxon>Streptophyta</taxon>
        <taxon>Embryophyta</taxon>
        <taxon>Tracheophyta</taxon>
        <taxon>Spermatophyta</taxon>
        <taxon>Magnoliopsida</taxon>
        <taxon>eudicotyledons</taxon>
        <taxon>Gunneridae</taxon>
        <taxon>Pentapetalae</taxon>
        <taxon>rosids</taxon>
        <taxon>fabids</taxon>
        <taxon>Fagales</taxon>
        <taxon>Fagaceae</taxon>
        <taxon>Quercus</taxon>
    </lineage>
</organism>
<dbReference type="AlphaFoldDB" id="A0AAW0JYX7"/>
<dbReference type="GO" id="GO:0016020">
    <property type="term" value="C:membrane"/>
    <property type="evidence" value="ECO:0007669"/>
    <property type="project" value="InterPro"/>
</dbReference>
<keyword evidence="1" id="KW-0472">Membrane</keyword>
<feature type="transmembrane region" description="Helical" evidence="1">
    <location>
        <begin position="129"/>
        <end position="147"/>
    </location>
</feature>
<evidence type="ECO:0000313" key="3">
    <source>
        <dbReference type="Proteomes" id="UP000237347"/>
    </source>
</evidence>
<reference evidence="2 3" key="1">
    <citation type="journal article" date="2018" name="Sci. Data">
        <title>The draft genome sequence of cork oak.</title>
        <authorList>
            <person name="Ramos A.M."/>
            <person name="Usie A."/>
            <person name="Barbosa P."/>
            <person name="Barros P.M."/>
            <person name="Capote T."/>
            <person name="Chaves I."/>
            <person name="Simoes F."/>
            <person name="Abreu I."/>
            <person name="Carrasquinho I."/>
            <person name="Faro C."/>
            <person name="Guimaraes J.B."/>
            <person name="Mendonca D."/>
            <person name="Nobrega F."/>
            <person name="Rodrigues L."/>
            <person name="Saibo N.J.M."/>
            <person name="Varela M.C."/>
            <person name="Egas C."/>
            <person name="Matos J."/>
            <person name="Miguel C.M."/>
            <person name="Oliveira M.M."/>
            <person name="Ricardo C.P."/>
            <person name="Goncalves S."/>
        </authorList>
    </citation>
    <scope>NUCLEOTIDE SEQUENCE [LARGE SCALE GENOMIC DNA]</scope>
    <source>
        <strain evidence="3">cv. HL8</strain>
    </source>
</reference>
<feature type="transmembrane region" description="Helical" evidence="1">
    <location>
        <begin position="178"/>
        <end position="196"/>
    </location>
</feature>
<gene>
    <name evidence="2" type="primary">RBL2_3</name>
    <name evidence="2" type="ORF">CFP56_027191</name>
</gene>
<sequence length="223" mass="25410">MVEREKSGKTFRPLPTSDHHTLHWFRVDLWVLVIRSVDTEKFRCYGKEIVTTEIVFGEDKVFEEDNQHCYAKTWDIVLQRRNRIENPSTTDLPGLQIGSTVIALVTLVVVIAINLPLGFLPLVDNSAHIEGFLSGFPLGLDILLFLSINQLNNYVSLFAYSSSFASITKLLFCNFFHFSLWSCILHCMLILMRMCLIPKSPFYLEGAGGEFGNKLPQDVSLYI</sequence>
<dbReference type="GO" id="GO:0004252">
    <property type="term" value="F:serine-type endopeptidase activity"/>
    <property type="evidence" value="ECO:0007669"/>
    <property type="project" value="InterPro"/>
</dbReference>
<evidence type="ECO:0000256" key="1">
    <source>
        <dbReference type="SAM" id="Phobius"/>
    </source>
</evidence>
<keyword evidence="1" id="KW-0812">Transmembrane</keyword>
<comment type="caution">
    <text evidence="2">The sequence shown here is derived from an EMBL/GenBank/DDBJ whole genome shotgun (WGS) entry which is preliminary data.</text>
</comment>
<dbReference type="EMBL" id="PKMF04000440">
    <property type="protein sequence ID" value="KAK7831655.1"/>
    <property type="molecule type" value="Genomic_DNA"/>
</dbReference>
<accession>A0AAW0JYX7</accession>
<evidence type="ECO:0000313" key="2">
    <source>
        <dbReference type="EMBL" id="KAK7831655.1"/>
    </source>
</evidence>
<dbReference type="Proteomes" id="UP000237347">
    <property type="component" value="Unassembled WGS sequence"/>
</dbReference>
<keyword evidence="3" id="KW-1185">Reference proteome</keyword>
<feature type="transmembrane region" description="Helical" evidence="1">
    <location>
        <begin position="101"/>
        <end position="123"/>
    </location>
</feature>